<keyword evidence="2" id="KW-1185">Reference proteome</keyword>
<dbReference type="EMBL" id="FNFY01000042">
    <property type="protein sequence ID" value="SDL32574.1"/>
    <property type="molecule type" value="Genomic_DNA"/>
</dbReference>
<dbReference type="AlphaFoldDB" id="A0A1G9J5Z0"/>
<feature type="non-terminal residue" evidence="1">
    <location>
        <position position="26"/>
    </location>
</feature>
<dbReference type="Proteomes" id="UP000199008">
    <property type="component" value="Unassembled WGS sequence"/>
</dbReference>
<organism evidence="1 2">
    <name type="scientific">Lacicoccus qingdaonensis</name>
    <dbReference type="NCBI Taxonomy" id="576118"/>
    <lineage>
        <taxon>Bacteria</taxon>
        <taxon>Bacillati</taxon>
        <taxon>Bacillota</taxon>
        <taxon>Bacilli</taxon>
        <taxon>Bacillales</taxon>
        <taxon>Salinicoccaceae</taxon>
        <taxon>Lacicoccus</taxon>
    </lineage>
</organism>
<sequence>MFYLGIDIGKRNHEVGLINHSGDPVG</sequence>
<proteinExistence type="predicted"/>
<reference evidence="2" key="1">
    <citation type="submission" date="2016-10" db="EMBL/GenBank/DDBJ databases">
        <authorList>
            <person name="Varghese N."/>
            <person name="Submissions S."/>
        </authorList>
    </citation>
    <scope>NUCLEOTIDE SEQUENCE [LARGE SCALE GENOMIC DNA]</scope>
    <source>
        <strain evidence="2">CGMCC 1.8895</strain>
    </source>
</reference>
<gene>
    <name evidence="1" type="ORF">SAMN05216216_14220</name>
</gene>
<name>A0A1G9J5Z0_9BACL</name>
<evidence type="ECO:0000313" key="2">
    <source>
        <dbReference type="Proteomes" id="UP000199008"/>
    </source>
</evidence>
<protein>
    <submittedName>
        <fullName evidence="1">Uncharacterized protein</fullName>
    </submittedName>
</protein>
<accession>A0A1G9J5Z0</accession>
<evidence type="ECO:0000313" key="1">
    <source>
        <dbReference type="EMBL" id="SDL32574.1"/>
    </source>
</evidence>